<gene>
    <name evidence="1" type="ORF">METZ01_LOCUS288779</name>
</gene>
<dbReference type="AlphaFoldDB" id="A0A382LJB6"/>
<organism evidence="1">
    <name type="scientific">marine metagenome</name>
    <dbReference type="NCBI Taxonomy" id="408172"/>
    <lineage>
        <taxon>unclassified sequences</taxon>
        <taxon>metagenomes</taxon>
        <taxon>ecological metagenomes</taxon>
    </lineage>
</organism>
<evidence type="ECO:0000313" key="1">
    <source>
        <dbReference type="EMBL" id="SVC35925.1"/>
    </source>
</evidence>
<proteinExistence type="predicted"/>
<reference evidence="1" key="1">
    <citation type="submission" date="2018-05" db="EMBL/GenBank/DDBJ databases">
        <authorList>
            <person name="Lanie J.A."/>
            <person name="Ng W.-L."/>
            <person name="Kazmierczak K.M."/>
            <person name="Andrzejewski T.M."/>
            <person name="Davidsen T.M."/>
            <person name="Wayne K.J."/>
            <person name="Tettelin H."/>
            <person name="Glass J.I."/>
            <person name="Rusch D."/>
            <person name="Podicherti R."/>
            <person name="Tsui H.-C.T."/>
            <person name="Winkler M.E."/>
        </authorList>
    </citation>
    <scope>NUCLEOTIDE SEQUENCE</scope>
</reference>
<dbReference type="EMBL" id="UINC01086980">
    <property type="protein sequence ID" value="SVC35925.1"/>
    <property type="molecule type" value="Genomic_DNA"/>
</dbReference>
<accession>A0A382LJB6</accession>
<protein>
    <submittedName>
        <fullName evidence="1">Uncharacterized protein</fullName>
    </submittedName>
</protein>
<sequence>MSKEIITKLDELDNGLKKLSTERKVVLSHHKTFELVDKLRELVKQLKEEANTNE</sequence>
<name>A0A382LJB6_9ZZZZ</name>